<keyword evidence="1" id="KW-0472">Membrane</keyword>
<sequence>MGLQLPEELVSVLGWLGFSWPEADEERMFEFGQTWLRLADEVAVPVTTSSNAATSLWQSNAGEAIDAFQAAWTAQRSPAVNLENAGQGARILGVAMIVCAGIVLALKISVIVQLALLAVQVAQAIATAVATAGASLLEIPIFKMISELIIDQLVGMALDMILNG</sequence>
<keyword evidence="4" id="KW-1185">Reference proteome</keyword>
<organism evidence="3 4">
    <name type="scientific">Micromonospora luteifusca</name>
    <dbReference type="NCBI Taxonomy" id="709860"/>
    <lineage>
        <taxon>Bacteria</taxon>
        <taxon>Bacillati</taxon>
        <taxon>Actinomycetota</taxon>
        <taxon>Actinomycetes</taxon>
        <taxon>Micromonosporales</taxon>
        <taxon>Micromonosporaceae</taxon>
        <taxon>Micromonospora</taxon>
    </lineage>
</organism>
<protein>
    <recommendedName>
        <fullName evidence="2">Outer membrane channel protein CpnT-like N-terminal domain-containing protein</fullName>
    </recommendedName>
</protein>
<gene>
    <name evidence="3" type="ORF">JOD64_003738</name>
</gene>
<dbReference type="EMBL" id="JAFBBP010000001">
    <property type="protein sequence ID" value="MBM7492516.1"/>
    <property type="molecule type" value="Genomic_DNA"/>
</dbReference>
<evidence type="ECO:0000313" key="3">
    <source>
        <dbReference type="EMBL" id="MBM7492516.1"/>
    </source>
</evidence>
<dbReference type="InterPro" id="IPR057746">
    <property type="entry name" value="CpnT-like_N"/>
</dbReference>
<dbReference type="Pfam" id="PF25547">
    <property type="entry name" value="WXG100_2"/>
    <property type="match status" value="1"/>
</dbReference>
<evidence type="ECO:0000256" key="1">
    <source>
        <dbReference type="SAM" id="Phobius"/>
    </source>
</evidence>
<dbReference type="RefSeq" id="WP_204943383.1">
    <property type="nucleotide sequence ID" value="NZ_JAFBBP010000001.1"/>
</dbReference>
<accession>A0ABS2LWF0</accession>
<name>A0ABS2LWF0_9ACTN</name>
<evidence type="ECO:0000313" key="4">
    <source>
        <dbReference type="Proteomes" id="UP000764837"/>
    </source>
</evidence>
<comment type="caution">
    <text evidence="3">The sequence shown here is derived from an EMBL/GenBank/DDBJ whole genome shotgun (WGS) entry which is preliminary data.</text>
</comment>
<dbReference type="Proteomes" id="UP000764837">
    <property type="component" value="Unassembled WGS sequence"/>
</dbReference>
<evidence type="ECO:0000259" key="2">
    <source>
        <dbReference type="Pfam" id="PF25547"/>
    </source>
</evidence>
<proteinExistence type="predicted"/>
<keyword evidence="1" id="KW-1133">Transmembrane helix</keyword>
<feature type="domain" description="Outer membrane channel protein CpnT-like N-terminal" evidence="2">
    <location>
        <begin position="18"/>
        <end position="136"/>
    </location>
</feature>
<reference evidence="3 4" key="1">
    <citation type="submission" date="2021-01" db="EMBL/GenBank/DDBJ databases">
        <title>Sequencing the genomes of 1000 actinobacteria strains.</title>
        <authorList>
            <person name="Klenk H.-P."/>
        </authorList>
    </citation>
    <scope>NUCLEOTIDE SEQUENCE [LARGE SCALE GENOMIC DNA]</scope>
    <source>
        <strain evidence="3 4">DSM 100204</strain>
    </source>
</reference>
<feature type="transmembrane region" description="Helical" evidence="1">
    <location>
        <begin position="91"/>
        <end position="115"/>
    </location>
</feature>
<keyword evidence="1" id="KW-0812">Transmembrane</keyword>